<dbReference type="CDD" id="cd00761">
    <property type="entry name" value="Glyco_tranf_GTA_type"/>
    <property type="match status" value="1"/>
</dbReference>
<dbReference type="Pfam" id="PF00535">
    <property type="entry name" value="Glycos_transf_2"/>
    <property type="match status" value="1"/>
</dbReference>
<dbReference type="PANTHER" id="PTHR22916">
    <property type="entry name" value="GLYCOSYLTRANSFERASE"/>
    <property type="match status" value="1"/>
</dbReference>
<keyword evidence="3" id="KW-1185">Reference proteome</keyword>
<organism evidence="2 3">
    <name type="scientific">Microbacterium insulae</name>
    <dbReference type="NCBI Taxonomy" id="483014"/>
    <lineage>
        <taxon>Bacteria</taxon>
        <taxon>Bacillati</taxon>
        <taxon>Actinomycetota</taxon>
        <taxon>Actinomycetes</taxon>
        <taxon>Micrococcales</taxon>
        <taxon>Microbacteriaceae</taxon>
        <taxon>Microbacterium</taxon>
    </lineage>
</organism>
<comment type="caution">
    <text evidence="2">The sequence shown here is derived from an EMBL/GenBank/DDBJ whole genome shotgun (WGS) entry which is preliminary data.</text>
</comment>
<sequence length="276" mass="30118">MSAPLLSVVVPAYNNGRTLAETLQSVLEQNVDGLEVIVADHASTDDTAEVMSRFADDRRVTLLDTPAGGGAGRNWNRVTEAATGEYLKLVCGDDVLRPGVLARQVSLLRSTGSVLTACRRDVVDAEGRTLMAGWGLRGLTQPMPGRDAVRKAVRAGSNLFGEPASVMMRTSVLAATGGWFDRFPYLIDQATYSRVLLEGDFAPDPEVGATFRMSATQWSVALVREQSGQARAFHAWLRREHPEALSAADVRIGDVRAAAMARARRMSYRLLERRMR</sequence>
<dbReference type="EMBL" id="JBHTII010000001">
    <property type="protein sequence ID" value="MFD0789070.1"/>
    <property type="molecule type" value="Genomic_DNA"/>
</dbReference>
<evidence type="ECO:0000313" key="3">
    <source>
        <dbReference type="Proteomes" id="UP001597055"/>
    </source>
</evidence>
<accession>A0ABW3ADN8</accession>
<dbReference type="InterPro" id="IPR029044">
    <property type="entry name" value="Nucleotide-diphossugar_trans"/>
</dbReference>
<evidence type="ECO:0000259" key="1">
    <source>
        <dbReference type="Pfam" id="PF00535"/>
    </source>
</evidence>
<dbReference type="PANTHER" id="PTHR22916:SF3">
    <property type="entry name" value="UDP-GLCNAC:BETAGAL BETA-1,3-N-ACETYLGLUCOSAMINYLTRANSFERASE-LIKE PROTEIN 1"/>
    <property type="match status" value="1"/>
</dbReference>
<dbReference type="Proteomes" id="UP001597055">
    <property type="component" value="Unassembled WGS sequence"/>
</dbReference>
<dbReference type="Gene3D" id="3.90.550.10">
    <property type="entry name" value="Spore Coat Polysaccharide Biosynthesis Protein SpsA, Chain A"/>
    <property type="match status" value="1"/>
</dbReference>
<feature type="domain" description="Glycosyltransferase 2-like" evidence="1">
    <location>
        <begin position="7"/>
        <end position="169"/>
    </location>
</feature>
<name>A0ABW3ADN8_9MICO</name>
<evidence type="ECO:0000313" key="2">
    <source>
        <dbReference type="EMBL" id="MFD0789070.1"/>
    </source>
</evidence>
<dbReference type="SUPFAM" id="SSF53448">
    <property type="entry name" value="Nucleotide-diphospho-sugar transferases"/>
    <property type="match status" value="1"/>
</dbReference>
<gene>
    <name evidence="2" type="ORF">ACFQ0P_01565</name>
</gene>
<dbReference type="RefSeq" id="WP_204979976.1">
    <property type="nucleotide sequence ID" value="NZ_JBHTII010000001.1"/>
</dbReference>
<proteinExistence type="predicted"/>
<protein>
    <submittedName>
        <fullName evidence="2">Glycosyltransferase family 2 protein</fullName>
    </submittedName>
</protein>
<dbReference type="InterPro" id="IPR001173">
    <property type="entry name" value="Glyco_trans_2-like"/>
</dbReference>
<reference evidence="3" key="1">
    <citation type="journal article" date="2019" name="Int. J. Syst. Evol. Microbiol.">
        <title>The Global Catalogue of Microorganisms (GCM) 10K type strain sequencing project: providing services to taxonomists for standard genome sequencing and annotation.</title>
        <authorList>
            <consortium name="The Broad Institute Genomics Platform"/>
            <consortium name="The Broad Institute Genome Sequencing Center for Infectious Disease"/>
            <person name="Wu L."/>
            <person name="Ma J."/>
        </authorList>
    </citation>
    <scope>NUCLEOTIDE SEQUENCE [LARGE SCALE GENOMIC DNA]</scope>
    <source>
        <strain evidence="3">CCUG 54523</strain>
    </source>
</reference>